<organism evidence="2 3">
    <name type="scientific">Phaeodactylibacter luteus</name>
    <dbReference type="NCBI Taxonomy" id="1564516"/>
    <lineage>
        <taxon>Bacteria</taxon>
        <taxon>Pseudomonadati</taxon>
        <taxon>Bacteroidota</taxon>
        <taxon>Saprospiria</taxon>
        <taxon>Saprospirales</taxon>
        <taxon>Haliscomenobacteraceae</taxon>
        <taxon>Phaeodactylibacter</taxon>
    </lineage>
</organism>
<keyword evidence="3" id="KW-1185">Reference proteome</keyword>
<dbReference type="EMBL" id="VOOR01000011">
    <property type="protein sequence ID" value="TXB64457.1"/>
    <property type="molecule type" value="Genomic_DNA"/>
</dbReference>
<sequence>MAYPTHKACSLLLASLLLTVLTQCRAPSISWSPGLSGKLGFDLNEINEEGLAGPKDGLVSVHYEYCIPNSPDYIAQVRGIDPTLRLQPGAPGRSGCRPEREVLCLGHTHQPGYEKVLYELASLPYIRKISRAWFE</sequence>
<keyword evidence="1" id="KW-0732">Signal</keyword>
<protein>
    <submittedName>
        <fullName evidence="2">Uncharacterized protein</fullName>
    </submittedName>
</protein>
<reference evidence="2 3" key="1">
    <citation type="submission" date="2019-08" db="EMBL/GenBank/DDBJ databases">
        <title>Genome of Phaeodactylibacter luteus.</title>
        <authorList>
            <person name="Bowman J.P."/>
        </authorList>
    </citation>
    <scope>NUCLEOTIDE SEQUENCE [LARGE SCALE GENOMIC DNA]</scope>
    <source>
        <strain evidence="2 3">KCTC 42180</strain>
    </source>
</reference>
<feature type="chain" id="PRO_5022882764" evidence="1">
    <location>
        <begin position="27"/>
        <end position="135"/>
    </location>
</feature>
<dbReference type="OrthoDB" id="574717at2"/>
<feature type="signal peptide" evidence="1">
    <location>
        <begin position="1"/>
        <end position="26"/>
    </location>
</feature>
<accession>A0A5C6RQK5</accession>
<dbReference type="Proteomes" id="UP000321580">
    <property type="component" value="Unassembled WGS sequence"/>
</dbReference>
<dbReference type="AlphaFoldDB" id="A0A5C6RQK5"/>
<evidence type="ECO:0000313" key="2">
    <source>
        <dbReference type="EMBL" id="TXB64457.1"/>
    </source>
</evidence>
<gene>
    <name evidence="2" type="ORF">FRY97_07095</name>
</gene>
<proteinExistence type="predicted"/>
<name>A0A5C6RQK5_9BACT</name>
<evidence type="ECO:0000313" key="3">
    <source>
        <dbReference type="Proteomes" id="UP000321580"/>
    </source>
</evidence>
<dbReference type="RefSeq" id="WP_147166752.1">
    <property type="nucleotide sequence ID" value="NZ_VOOR01000011.1"/>
</dbReference>
<comment type="caution">
    <text evidence="2">The sequence shown here is derived from an EMBL/GenBank/DDBJ whole genome shotgun (WGS) entry which is preliminary data.</text>
</comment>
<evidence type="ECO:0000256" key="1">
    <source>
        <dbReference type="SAM" id="SignalP"/>
    </source>
</evidence>